<dbReference type="Proteomes" id="UP001444071">
    <property type="component" value="Unassembled WGS sequence"/>
</dbReference>
<sequence>MRTPCLLLPLLLCSSAVEVPQTAQTIREYFIAAVEIGWDYIHLDDGDRASRQSGSFTPIPQKHIKAVYREYKDATFTVPRPRPAWTGGYLLHFFFKSHHISIYIT</sequence>
<proteinExistence type="predicted"/>
<evidence type="ECO:0000313" key="2">
    <source>
        <dbReference type="EMBL" id="MEQ2277519.1"/>
    </source>
</evidence>
<gene>
    <name evidence="2" type="ORF">XENORESO_003809</name>
</gene>
<protein>
    <submittedName>
        <fullName evidence="2">Uncharacterized protein</fullName>
    </submittedName>
</protein>
<name>A0ABV0X742_9TELE</name>
<dbReference type="EMBL" id="JAHRIM010091755">
    <property type="protein sequence ID" value="MEQ2277519.1"/>
    <property type="molecule type" value="Genomic_DNA"/>
</dbReference>
<dbReference type="InterPro" id="IPR008972">
    <property type="entry name" value="Cupredoxin"/>
</dbReference>
<reference evidence="2 3" key="1">
    <citation type="submission" date="2021-06" db="EMBL/GenBank/DDBJ databases">
        <authorList>
            <person name="Palmer J.M."/>
        </authorList>
    </citation>
    <scope>NUCLEOTIDE SEQUENCE [LARGE SCALE GENOMIC DNA]</scope>
    <source>
        <strain evidence="2 3">XR_2019</strain>
        <tissue evidence="2">Muscle</tissue>
    </source>
</reference>
<accession>A0ABV0X742</accession>
<evidence type="ECO:0000313" key="3">
    <source>
        <dbReference type="Proteomes" id="UP001444071"/>
    </source>
</evidence>
<dbReference type="Gene3D" id="2.60.40.420">
    <property type="entry name" value="Cupredoxins - blue copper proteins"/>
    <property type="match status" value="1"/>
</dbReference>
<organism evidence="2 3">
    <name type="scientific">Xenotaenia resolanae</name>
    <dbReference type="NCBI Taxonomy" id="208358"/>
    <lineage>
        <taxon>Eukaryota</taxon>
        <taxon>Metazoa</taxon>
        <taxon>Chordata</taxon>
        <taxon>Craniata</taxon>
        <taxon>Vertebrata</taxon>
        <taxon>Euteleostomi</taxon>
        <taxon>Actinopterygii</taxon>
        <taxon>Neopterygii</taxon>
        <taxon>Teleostei</taxon>
        <taxon>Neoteleostei</taxon>
        <taxon>Acanthomorphata</taxon>
        <taxon>Ovalentaria</taxon>
        <taxon>Atherinomorphae</taxon>
        <taxon>Cyprinodontiformes</taxon>
        <taxon>Goodeidae</taxon>
        <taxon>Xenotaenia</taxon>
    </lineage>
</organism>
<keyword evidence="1" id="KW-0732">Signal</keyword>
<feature type="signal peptide" evidence="1">
    <location>
        <begin position="1"/>
        <end position="16"/>
    </location>
</feature>
<keyword evidence="3" id="KW-1185">Reference proteome</keyword>
<dbReference type="SUPFAM" id="SSF49503">
    <property type="entry name" value="Cupredoxins"/>
    <property type="match status" value="1"/>
</dbReference>
<evidence type="ECO:0000256" key="1">
    <source>
        <dbReference type="SAM" id="SignalP"/>
    </source>
</evidence>
<comment type="caution">
    <text evidence="2">The sequence shown here is derived from an EMBL/GenBank/DDBJ whole genome shotgun (WGS) entry which is preliminary data.</text>
</comment>
<feature type="chain" id="PRO_5045256224" evidence="1">
    <location>
        <begin position="17"/>
        <end position="105"/>
    </location>
</feature>